<dbReference type="InterPro" id="IPR036457">
    <property type="entry name" value="PPM-type-like_dom_sf"/>
</dbReference>
<comment type="caution">
    <text evidence="3">The sequence shown here is derived from an EMBL/GenBank/DDBJ whole genome shotgun (WGS) entry which is preliminary data.</text>
</comment>
<evidence type="ECO:0000313" key="3">
    <source>
        <dbReference type="EMBL" id="GIF94581.1"/>
    </source>
</evidence>
<keyword evidence="1" id="KW-0378">Hydrolase</keyword>
<protein>
    <recommendedName>
        <fullName evidence="2">PPM-type phosphatase domain-containing protein</fullName>
    </recommendedName>
</protein>
<name>A0A8J3K0S0_9ACTN</name>
<reference evidence="3 4" key="1">
    <citation type="submission" date="2021-01" db="EMBL/GenBank/DDBJ databases">
        <title>Whole genome shotgun sequence of Catellatospora chokoriensis NBRC 107358.</title>
        <authorList>
            <person name="Komaki H."/>
            <person name="Tamura T."/>
        </authorList>
    </citation>
    <scope>NUCLEOTIDE SEQUENCE [LARGE SCALE GENOMIC DNA]</scope>
    <source>
        <strain evidence="3 4">NBRC 107358</strain>
    </source>
</reference>
<dbReference type="EMBL" id="BONG01000105">
    <property type="protein sequence ID" value="GIF94581.1"/>
    <property type="molecule type" value="Genomic_DNA"/>
</dbReference>
<dbReference type="Pfam" id="PF07228">
    <property type="entry name" value="SpoIIE"/>
    <property type="match status" value="1"/>
</dbReference>
<evidence type="ECO:0000256" key="1">
    <source>
        <dbReference type="ARBA" id="ARBA00022801"/>
    </source>
</evidence>
<dbReference type="SMART" id="SM00331">
    <property type="entry name" value="PP2C_SIG"/>
    <property type="match status" value="1"/>
</dbReference>
<proteinExistence type="predicted"/>
<evidence type="ECO:0000259" key="2">
    <source>
        <dbReference type="SMART" id="SM00331"/>
    </source>
</evidence>
<sequence length="402" mass="43883">MTQVTYDPWHAALLDLLHLTQQAQDDEVAECVSAALRPLGLEATCYLVDEEQRHLRPLPERGRERPDALGVEGTVAGRAFTSVHTQRVGDGAGGRLWVPLVDGTERLGVVDVVLRRDDCDIEVLQDWCESYVGLVGHLLAVKMPYGDSLQQVRRTRPMTVAGELLLSTLPPMTFTSERLVISAVLEPHYDIGGDAFDYALDGETAWFCVLDGMGRGLPAAVMTVTALAAIRAARRDNRGLYAIAQATEDALRDQFADTAYVTGVLCELHTGTGRLRYISAGHPAPLLLRRGRAVGELTGGHRLPLGLDDGTIDVAEEMLEPGDRLLLYTDGIVEASDRRGELFGVERLADLTERAAQAKLPAPETLRGLAHRVAEFRDGPPRDDATLMLVEWSAEAARRVLP</sequence>
<dbReference type="RefSeq" id="WP_191837189.1">
    <property type="nucleotide sequence ID" value="NZ_BAAALB010000001.1"/>
</dbReference>
<dbReference type="Gene3D" id="3.60.40.10">
    <property type="entry name" value="PPM-type phosphatase domain"/>
    <property type="match status" value="1"/>
</dbReference>
<feature type="domain" description="PPM-type phosphatase" evidence="2">
    <location>
        <begin position="176"/>
        <end position="392"/>
    </location>
</feature>
<dbReference type="AlphaFoldDB" id="A0A8J3K0S0"/>
<dbReference type="PANTHER" id="PTHR43156:SF2">
    <property type="entry name" value="STAGE II SPORULATION PROTEIN E"/>
    <property type="match status" value="1"/>
</dbReference>
<dbReference type="InterPro" id="IPR052016">
    <property type="entry name" value="Bact_Sigma-Reg"/>
</dbReference>
<dbReference type="InterPro" id="IPR001932">
    <property type="entry name" value="PPM-type_phosphatase-like_dom"/>
</dbReference>
<dbReference type="GO" id="GO:0016791">
    <property type="term" value="F:phosphatase activity"/>
    <property type="evidence" value="ECO:0007669"/>
    <property type="project" value="TreeGrafter"/>
</dbReference>
<keyword evidence="4" id="KW-1185">Reference proteome</keyword>
<gene>
    <name evidence="3" type="ORF">Cch02nite_80250</name>
</gene>
<accession>A0A8J3K0S0</accession>
<dbReference type="Proteomes" id="UP000619293">
    <property type="component" value="Unassembled WGS sequence"/>
</dbReference>
<evidence type="ECO:0000313" key="4">
    <source>
        <dbReference type="Proteomes" id="UP000619293"/>
    </source>
</evidence>
<dbReference type="PANTHER" id="PTHR43156">
    <property type="entry name" value="STAGE II SPORULATION PROTEIN E-RELATED"/>
    <property type="match status" value="1"/>
</dbReference>
<organism evidence="3 4">
    <name type="scientific">Catellatospora chokoriensis</name>
    <dbReference type="NCBI Taxonomy" id="310353"/>
    <lineage>
        <taxon>Bacteria</taxon>
        <taxon>Bacillati</taxon>
        <taxon>Actinomycetota</taxon>
        <taxon>Actinomycetes</taxon>
        <taxon>Micromonosporales</taxon>
        <taxon>Micromonosporaceae</taxon>
        <taxon>Catellatospora</taxon>
    </lineage>
</organism>
<dbReference type="SUPFAM" id="SSF81606">
    <property type="entry name" value="PP2C-like"/>
    <property type="match status" value="1"/>
</dbReference>